<proteinExistence type="predicted"/>
<name>A0A1F7FKV6_UNCRA</name>
<dbReference type="PROSITE" id="PS51257">
    <property type="entry name" value="PROKAR_LIPOPROTEIN"/>
    <property type="match status" value="1"/>
</dbReference>
<evidence type="ECO:0000259" key="1">
    <source>
        <dbReference type="Pfam" id="PF03886"/>
    </source>
</evidence>
<dbReference type="Gene3D" id="3.40.50.10610">
    <property type="entry name" value="ABC-type transport auxiliary lipoprotein component"/>
    <property type="match status" value="1"/>
</dbReference>
<feature type="domain" description="ABC-type transport auxiliary lipoprotein component" evidence="1">
    <location>
        <begin position="38"/>
        <end position="184"/>
    </location>
</feature>
<organism evidence="2 3">
    <name type="scientific">Candidatus Raymondbacteria bacterium RIFOXYD12_FULL_49_13</name>
    <dbReference type="NCBI Taxonomy" id="1817890"/>
    <lineage>
        <taxon>Bacteria</taxon>
        <taxon>Raymondiibacteriota</taxon>
    </lineage>
</organism>
<dbReference type="Proteomes" id="UP000179243">
    <property type="component" value="Unassembled WGS sequence"/>
</dbReference>
<dbReference type="SUPFAM" id="SSF159594">
    <property type="entry name" value="XCC0632-like"/>
    <property type="match status" value="1"/>
</dbReference>
<accession>A0A1F7FKV6</accession>
<comment type="caution">
    <text evidence="2">The sequence shown here is derived from an EMBL/GenBank/DDBJ whole genome shotgun (WGS) entry which is preliminary data.</text>
</comment>
<dbReference type="AlphaFoldDB" id="A0A1F7FKV6"/>
<reference evidence="2 3" key="1">
    <citation type="journal article" date="2016" name="Nat. Commun.">
        <title>Thousands of microbial genomes shed light on interconnected biogeochemical processes in an aquifer system.</title>
        <authorList>
            <person name="Anantharaman K."/>
            <person name="Brown C.T."/>
            <person name="Hug L.A."/>
            <person name="Sharon I."/>
            <person name="Castelle C.J."/>
            <person name="Probst A.J."/>
            <person name="Thomas B.C."/>
            <person name="Singh A."/>
            <person name="Wilkins M.J."/>
            <person name="Karaoz U."/>
            <person name="Brodie E.L."/>
            <person name="Williams K.H."/>
            <person name="Hubbard S.S."/>
            <person name="Banfield J.F."/>
        </authorList>
    </citation>
    <scope>NUCLEOTIDE SEQUENCE [LARGE SCALE GENOMIC DNA]</scope>
</reference>
<sequence>MRLVFVLAACLALAGCSGKISRKSLLIYFEPAVPAASMAGQPENGYPFKLQVKRLKLTPLYDNAKVITRTSDYTVDFANNASWAIRPDVSATDLLVQTCKSVLLVKSVRETLIDELPDYVISGDILVIEEDERGSKRKASLAVELRITKSSGTLLFEKKYKAAAECDGSGYTILAERFSILLADIYGSFIKDAISVFNKELTAANDAN</sequence>
<dbReference type="InterPro" id="IPR005586">
    <property type="entry name" value="ABC_trans_aux"/>
</dbReference>
<dbReference type="Pfam" id="PF03886">
    <property type="entry name" value="ABC_trans_aux"/>
    <property type="match status" value="1"/>
</dbReference>
<evidence type="ECO:0000313" key="3">
    <source>
        <dbReference type="Proteomes" id="UP000179243"/>
    </source>
</evidence>
<evidence type="ECO:0000313" key="2">
    <source>
        <dbReference type="EMBL" id="OGK07349.1"/>
    </source>
</evidence>
<protein>
    <recommendedName>
        <fullName evidence="1">ABC-type transport auxiliary lipoprotein component domain-containing protein</fullName>
    </recommendedName>
</protein>
<dbReference type="EMBL" id="MFYX01000010">
    <property type="protein sequence ID" value="OGK07349.1"/>
    <property type="molecule type" value="Genomic_DNA"/>
</dbReference>
<gene>
    <name evidence="2" type="ORF">A2519_07385</name>
</gene>